<comment type="caution">
    <text evidence="1">The sequence shown here is derived from an EMBL/GenBank/DDBJ whole genome shotgun (WGS) entry which is preliminary data.</text>
</comment>
<dbReference type="AlphaFoldDB" id="A0AAV3ZJ08"/>
<evidence type="ECO:0008006" key="3">
    <source>
        <dbReference type="Google" id="ProtNLM"/>
    </source>
</evidence>
<sequence length="89" mass="10310">MPTRYGALLLLSNQGALAENRRERVYQPLNTRGFSLGSSSPNFKSFTVSFLPQPLCSGMTSQRNHHSFFFVLHDSQTRCRHRAINRRRR</sequence>
<proteinExistence type="predicted"/>
<protein>
    <recommendedName>
        <fullName evidence="3">Secreted protein</fullName>
    </recommendedName>
</protein>
<evidence type="ECO:0000313" key="1">
    <source>
        <dbReference type="EMBL" id="GFN95629.1"/>
    </source>
</evidence>
<name>A0AAV3ZJ08_9GAST</name>
<gene>
    <name evidence="1" type="ORF">PoB_002213500</name>
</gene>
<dbReference type="EMBL" id="BLXT01002522">
    <property type="protein sequence ID" value="GFN95629.1"/>
    <property type="molecule type" value="Genomic_DNA"/>
</dbReference>
<keyword evidence="2" id="KW-1185">Reference proteome</keyword>
<organism evidence="1 2">
    <name type="scientific">Plakobranchus ocellatus</name>
    <dbReference type="NCBI Taxonomy" id="259542"/>
    <lineage>
        <taxon>Eukaryota</taxon>
        <taxon>Metazoa</taxon>
        <taxon>Spiralia</taxon>
        <taxon>Lophotrochozoa</taxon>
        <taxon>Mollusca</taxon>
        <taxon>Gastropoda</taxon>
        <taxon>Heterobranchia</taxon>
        <taxon>Euthyneura</taxon>
        <taxon>Panpulmonata</taxon>
        <taxon>Sacoglossa</taxon>
        <taxon>Placobranchoidea</taxon>
        <taxon>Plakobranchidae</taxon>
        <taxon>Plakobranchus</taxon>
    </lineage>
</organism>
<reference evidence="1 2" key="1">
    <citation type="journal article" date="2021" name="Elife">
        <title>Chloroplast acquisition without the gene transfer in kleptoplastic sea slugs, Plakobranchus ocellatus.</title>
        <authorList>
            <person name="Maeda T."/>
            <person name="Takahashi S."/>
            <person name="Yoshida T."/>
            <person name="Shimamura S."/>
            <person name="Takaki Y."/>
            <person name="Nagai Y."/>
            <person name="Toyoda A."/>
            <person name="Suzuki Y."/>
            <person name="Arimoto A."/>
            <person name="Ishii H."/>
            <person name="Satoh N."/>
            <person name="Nishiyama T."/>
            <person name="Hasebe M."/>
            <person name="Maruyama T."/>
            <person name="Minagawa J."/>
            <person name="Obokata J."/>
            <person name="Shigenobu S."/>
        </authorList>
    </citation>
    <scope>NUCLEOTIDE SEQUENCE [LARGE SCALE GENOMIC DNA]</scope>
</reference>
<evidence type="ECO:0000313" key="2">
    <source>
        <dbReference type="Proteomes" id="UP000735302"/>
    </source>
</evidence>
<accession>A0AAV3ZJ08</accession>
<dbReference type="Proteomes" id="UP000735302">
    <property type="component" value="Unassembled WGS sequence"/>
</dbReference>